<dbReference type="Proteomes" id="UP000220034">
    <property type="component" value="Unassembled WGS sequence"/>
</dbReference>
<feature type="transmembrane region" description="Helical" evidence="1">
    <location>
        <begin position="279"/>
        <end position="299"/>
    </location>
</feature>
<dbReference type="GO" id="GO:0016020">
    <property type="term" value="C:membrane"/>
    <property type="evidence" value="ECO:0007669"/>
    <property type="project" value="UniProtKB-SubCell"/>
</dbReference>
<keyword evidence="1" id="KW-1133">Transmembrane helix</keyword>
<name>A0A2C9CS83_9RHOB</name>
<evidence type="ECO:0000313" key="3">
    <source>
        <dbReference type="EMBL" id="SOH94073.1"/>
    </source>
</evidence>
<sequence length="333" mass="35998">MRMTLRGGALSGPILFNLAFALYLACTVAVTALLGEPHGVVQMALRGGRDGALVLLLLGLSLFVTFYGIWRGQVSGVAGRLLAAILVGAGIYLYLIPAFAVVKGMISLPFGFWADPMLARLDMALHGGRDAWVLYWPLVDVIPAKLAFIGYNFGWAVVSMGLPVLAMVFDPDPVRRNRVLICYTFVWIGIGNVLAMVFASVGPVYYEGLLGAPRYADYLSAREGLMPAAHAVRELQDALWRNMVERQGQLGLAISAFPSVHVGIAALTMVYFVSLGRIFAIVGIGYCALTQWSSVVYGWHYAVDGYASILLVVSLWIALGFGMKRSVRQGLGT</sequence>
<dbReference type="Pfam" id="PF14378">
    <property type="entry name" value="PAP2_3"/>
    <property type="match status" value="1"/>
</dbReference>
<keyword evidence="1" id="KW-0472">Membrane</keyword>
<evidence type="ECO:0000256" key="1">
    <source>
        <dbReference type="SAM" id="Phobius"/>
    </source>
</evidence>
<gene>
    <name evidence="3" type="ORF">SAMN06273572_103100</name>
</gene>
<feature type="transmembrane region" description="Helical" evidence="1">
    <location>
        <begin position="52"/>
        <end position="70"/>
    </location>
</feature>
<feature type="transmembrane region" description="Helical" evidence="1">
    <location>
        <begin position="146"/>
        <end position="168"/>
    </location>
</feature>
<evidence type="ECO:0000259" key="2">
    <source>
        <dbReference type="Pfam" id="PF14378"/>
    </source>
</evidence>
<feature type="transmembrane region" description="Helical" evidence="1">
    <location>
        <begin position="250"/>
        <end position="272"/>
    </location>
</feature>
<dbReference type="RefSeq" id="WP_097929636.1">
    <property type="nucleotide sequence ID" value="NZ_OCTN01000003.1"/>
</dbReference>
<organism evidence="3 4">
    <name type="scientific">Pontivivens marinum</name>
    <dbReference type="NCBI Taxonomy" id="1690039"/>
    <lineage>
        <taxon>Bacteria</taxon>
        <taxon>Pseudomonadati</taxon>
        <taxon>Pseudomonadota</taxon>
        <taxon>Alphaproteobacteria</taxon>
        <taxon>Rhodobacterales</taxon>
        <taxon>Paracoccaceae</taxon>
        <taxon>Pontivivens</taxon>
    </lineage>
</organism>
<proteinExistence type="predicted"/>
<keyword evidence="4" id="KW-1185">Reference proteome</keyword>
<dbReference type="InterPro" id="IPR026841">
    <property type="entry name" value="Aur1/Ipt1"/>
</dbReference>
<reference evidence="4" key="1">
    <citation type="submission" date="2017-09" db="EMBL/GenBank/DDBJ databases">
        <authorList>
            <person name="Varghese N."/>
            <person name="Submissions S."/>
        </authorList>
    </citation>
    <scope>NUCLEOTIDE SEQUENCE [LARGE SCALE GENOMIC DNA]</scope>
    <source>
        <strain evidence="4">C7</strain>
    </source>
</reference>
<feature type="domain" description="Inositolphosphotransferase Aur1/Ipt1" evidence="2">
    <location>
        <begin position="118"/>
        <end position="314"/>
    </location>
</feature>
<keyword evidence="1" id="KW-0812">Transmembrane</keyword>
<feature type="transmembrane region" description="Helical" evidence="1">
    <location>
        <begin position="82"/>
        <end position="102"/>
    </location>
</feature>
<feature type="transmembrane region" description="Helical" evidence="1">
    <location>
        <begin position="12"/>
        <end position="32"/>
    </location>
</feature>
<accession>A0A2C9CS83</accession>
<feature type="transmembrane region" description="Helical" evidence="1">
    <location>
        <begin position="305"/>
        <end position="323"/>
    </location>
</feature>
<protein>
    <submittedName>
        <fullName evidence="3">PAP2 superfamily protein</fullName>
    </submittedName>
</protein>
<dbReference type="OrthoDB" id="9816314at2"/>
<feature type="transmembrane region" description="Helical" evidence="1">
    <location>
        <begin position="180"/>
        <end position="206"/>
    </location>
</feature>
<evidence type="ECO:0000313" key="4">
    <source>
        <dbReference type="Proteomes" id="UP000220034"/>
    </source>
</evidence>
<dbReference type="AlphaFoldDB" id="A0A2C9CS83"/>
<dbReference type="EMBL" id="OCTN01000003">
    <property type="protein sequence ID" value="SOH94073.1"/>
    <property type="molecule type" value="Genomic_DNA"/>
</dbReference>